<dbReference type="PANTHER" id="PTHR46042:SF1">
    <property type="entry name" value="DIPHTHINE METHYLTRANSFERASE"/>
    <property type="match status" value="1"/>
</dbReference>
<proteinExistence type="predicted"/>
<keyword evidence="1" id="KW-0853">WD repeat</keyword>
<dbReference type="Bgee" id="ENSMUSG00000026975">
    <property type="expression patterns" value="Expressed in dentate gyrus of hippocampal formation granule cell and 212 other cell types or tissues"/>
</dbReference>
<protein>
    <submittedName>
        <fullName evidence="5">Diphthamine biosynethesis 7</fullName>
    </submittedName>
</protein>
<keyword evidence="2" id="KW-0677">Repeat</keyword>
<dbReference type="HOGENOM" id="CLU_203374_0_0_1"/>
<evidence type="ECO:0000313" key="7">
    <source>
        <dbReference type="Proteomes" id="UP000000589"/>
    </source>
</evidence>
<dbReference type="GeneTree" id="ENSGT00390000018644"/>
<evidence type="ECO:0000256" key="2">
    <source>
        <dbReference type="ARBA" id="ARBA00022737"/>
    </source>
</evidence>
<evidence type="ECO:0000256" key="4">
    <source>
        <dbReference type="SAM" id="MobiDB-lite"/>
    </source>
</evidence>
<gene>
    <name evidence="5 6" type="primary">Dph7</name>
</gene>
<name>A0A0A6YY79_MOUSE</name>
<dbReference type="InterPro" id="IPR052415">
    <property type="entry name" value="Diphthine_MTase"/>
</dbReference>
<accession>A0A0A6YY79</accession>
<reference evidence="5 7" key="1">
    <citation type="journal article" date="2009" name="PLoS Biol.">
        <title>Lineage-specific biology revealed by a finished genome assembly of the mouse.</title>
        <authorList>
            <consortium name="Mouse Genome Sequencing Consortium"/>
            <person name="Church D.M."/>
            <person name="Goodstadt L."/>
            <person name="Hillier L.W."/>
            <person name="Zody M.C."/>
            <person name="Goldstein S."/>
            <person name="She X."/>
            <person name="Bult C.J."/>
            <person name="Agarwala R."/>
            <person name="Cherry J.L."/>
            <person name="DiCuccio M."/>
            <person name="Hlavina W."/>
            <person name="Kapustin Y."/>
            <person name="Meric P."/>
            <person name="Maglott D."/>
            <person name="Birtle Z."/>
            <person name="Marques A.C."/>
            <person name="Graves T."/>
            <person name="Zhou S."/>
            <person name="Teague B."/>
            <person name="Potamousis K."/>
            <person name="Churas C."/>
            <person name="Place M."/>
            <person name="Herschleb J."/>
            <person name="Runnheim R."/>
            <person name="Forrest D."/>
            <person name="Amos-Landgraf J."/>
            <person name="Schwartz D.C."/>
            <person name="Cheng Z."/>
            <person name="Lindblad-Toh K."/>
            <person name="Eichler E.E."/>
            <person name="Ponting C.P."/>
        </authorList>
    </citation>
    <scope>NUCLEOTIDE SEQUENCE [LARGE SCALE GENOMIC DNA]</scope>
    <source>
        <strain evidence="5 7">C57BL/6J</strain>
    </source>
</reference>
<evidence type="ECO:0000313" key="5">
    <source>
        <dbReference type="Ensembl" id="ENSMUSP00000142315.2"/>
    </source>
</evidence>
<reference evidence="5" key="2">
    <citation type="journal article" date="2011" name="PLoS Biol.">
        <title>Modernizing reference genome assemblies.</title>
        <authorList>
            <person name="Church D.M."/>
            <person name="Schneider V.A."/>
            <person name="Graves T."/>
            <person name="Auger K."/>
            <person name="Cunningham F."/>
            <person name="Bouk N."/>
            <person name="Chen H.C."/>
            <person name="Agarwala R."/>
            <person name="McLaren W.M."/>
            <person name="Ritchie G.R."/>
            <person name="Albracht D."/>
            <person name="Kremitzki M."/>
            <person name="Rock S."/>
            <person name="Kotkiewicz H."/>
            <person name="Kremitzki C."/>
            <person name="Wollam A."/>
            <person name="Trani L."/>
            <person name="Fulton L."/>
            <person name="Fulton R."/>
            <person name="Matthews L."/>
            <person name="Whitehead S."/>
            <person name="Chow W."/>
            <person name="Torrance J."/>
            <person name="Dunn M."/>
            <person name="Harden G."/>
            <person name="Threadgold G."/>
            <person name="Wood J."/>
            <person name="Collins J."/>
            <person name="Heath P."/>
            <person name="Griffiths G."/>
            <person name="Pelan S."/>
            <person name="Grafham D."/>
            <person name="Eichler E.E."/>
            <person name="Weinstock G."/>
            <person name="Mardis E.R."/>
            <person name="Wilson R.K."/>
            <person name="Howe K."/>
            <person name="Flicek P."/>
            <person name="Hubbard T."/>
        </authorList>
    </citation>
    <scope>NUCLEOTIDE SEQUENCE [LARGE SCALE GENOMIC DNA]</scope>
    <source>
        <strain evidence="5">C57BL/6J</strain>
    </source>
</reference>
<evidence type="ECO:0000256" key="3">
    <source>
        <dbReference type="ARBA" id="ARBA00043952"/>
    </source>
</evidence>
<dbReference type="Proteomes" id="UP000000589">
    <property type="component" value="Chromosome 2"/>
</dbReference>
<keyword evidence="7" id="KW-1185">Reference proteome</keyword>
<dbReference type="AlphaFoldDB" id="A0A0A6YY79"/>
<dbReference type="ProteomicsDB" id="336769"/>
<feature type="region of interest" description="Disordered" evidence="4">
    <location>
        <begin position="48"/>
        <end position="70"/>
    </location>
</feature>
<dbReference type="Ensembl" id="ENSMUST00000143253.8">
    <property type="protein sequence ID" value="ENSMUSP00000142315.2"/>
    <property type="gene ID" value="ENSMUSG00000026975.11"/>
</dbReference>
<evidence type="ECO:0000256" key="1">
    <source>
        <dbReference type="ARBA" id="ARBA00022574"/>
    </source>
</evidence>
<comment type="pathway">
    <text evidence="3">Protein modification.</text>
</comment>
<dbReference type="MGI" id="MGI:1914478">
    <property type="gene designation" value="Dph7"/>
</dbReference>
<dbReference type="Ensembl" id="ENSMUST00000135339.8">
    <property type="protein sequence ID" value="ENSMUSP00000142067.2"/>
    <property type="gene ID" value="ENSMUSG00000026975.11"/>
</dbReference>
<evidence type="ECO:0000313" key="6">
    <source>
        <dbReference type="MGI" id="MGI:1914478"/>
    </source>
</evidence>
<reference evidence="5" key="3">
    <citation type="submission" date="2025-05" db="UniProtKB">
        <authorList>
            <consortium name="Ensembl"/>
        </authorList>
    </citation>
    <scope>IDENTIFICATION</scope>
    <source>
        <strain evidence="5">C57BL/6J</strain>
    </source>
</reference>
<dbReference type="Antibodypedia" id="19075">
    <property type="antibodies" value="106 antibodies from 19 providers"/>
</dbReference>
<dbReference type="PANTHER" id="PTHR46042">
    <property type="entry name" value="DIPHTHINE METHYLTRANSFERASE"/>
    <property type="match status" value="1"/>
</dbReference>
<dbReference type="ExpressionAtlas" id="A0A0A6YY79">
    <property type="expression patterns" value="baseline and differential"/>
</dbReference>
<organism evidence="5 7">
    <name type="scientific">Mus musculus</name>
    <name type="common">Mouse</name>
    <dbReference type="NCBI Taxonomy" id="10090"/>
    <lineage>
        <taxon>Eukaryota</taxon>
        <taxon>Metazoa</taxon>
        <taxon>Chordata</taxon>
        <taxon>Craniata</taxon>
        <taxon>Vertebrata</taxon>
        <taxon>Euteleostomi</taxon>
        <taxon>Mammalia</taxon>
        <taxon>Eutheria</taxon>
        <taxon>Euarchontoglires</taxon>
        <taxon>Glires</taxon>
        <taxon>Rodentia</taxon>
        <taxon>Myomorpha</taxon>
        <taxon>Muroidea</taxon>
        <taxon>Muridae</taxon>
        <taxon>Murinae</taxon>
        <taxon>Mus</taxon>
        <taxon>Mus</taxon>
    </lineage>
</organism>
<sequence>MAGSHAGTLRVLQAVDTELTADSVEWCPVEGYQHLLACGTYQLRAPRDQVHDREGEATGAGEEGLLTSGA</sequence>
<feature type="compositionally biased region" description="Low complexity" evidence="4">
    <location>
        <begin position="57"/>
        <end position="70"/>
    </location>
</feature>
<dbReference type="VEuPathDB" id="HostDB:ENSMUSG00000026975"/>
<dbReference type="AGR" id="MGI:1914478"/>